<dbReference type="InterPro" id="IPR013798">
    <property type="entry name" value="Indole-3-glycerol_P_synth_dom"/>
</dbReference>
<dbReference type="PANTHER" id="PTHR22854:SF2">
    <property type="entry name" value="INDOLE-3-GLYCEROL-PHOSPHATE SYNTHASE"/>
    <property type="match status" value="1"/>
</dbReference>
<keyword evidence="5" id="KW-0210">Decarboxylase</keyword>
<organism evidence="10 11">
    <name type="scientific">Volvox africanus</name>
    <dbReference type="NCBI Taxonomy" id="51714"/>
    <lineage>
        <taxon>Eukaryota</taxon>
        <taxon>Viridiplantae</taxon>
        <taxon>Chlorophyta</taxon>
        <taxon>core chlorophytes</taxon>
        <taxon>Chlorophyceae</taxon>
        <taxon>CS clade</taxon>
        <taxon>Chlamydomonadales</taxon>
        <taxon>Volvocaceae</taxon>
        <taxon>Volvox</taxon>
    </lineage>
</organism>
<dbReference type="PROSITE" id="PS00614">
    <property type="entry name" value="IGPS"/>
    <property type="match status" value="1"/>
</dbReference>
<dbReference type="HAMAP" id="MF_00134_B">
    <property type="entry name" value="IGPS_B"/>
    <property type="match status" value="1"/>
</dbReference>
<dbReference type="UniPathway" id="UPA00035">
    <property type="reaction ID" value="UER00043"/>
</dbReference>
<dbReference type="FunFam" id="3.20.20.70:FF:000024">
    <property type="entry name" value="Indole-3-glycerol phosphate synthase"/>
    <property type="match status" value="1"/>
</dbReference>
<dbReference type="NCBIfam" id="NF001377">
    <property type="entry name" value="PRK00278.2-4"/>
    <property type="match status" value="1"/>
</dbReference>
<accession>A0A8J4AU97</accession>
<dbReference type="InterPro" id="IPR011060">
    <property type="entry name" value="RibuloseP-bd_barrel"/>
</dbReference>
<evidence type="ECO:0000256" key="3">
    <source>
        <dbReference type="ARBA" id="ARBA00012362"/>
    </source>
</evidence>
<dbReference type="SUPFAM" id="SSF51366">
    <property type="entry name" value="Ribulose-phoshate binding barrel"/>
    <property type="match status" value="1"/>
</dbReference>
<evidence type="ECO:0000256" key="2">
    <source>
        <dbReference type="ARBA" id="ARBA00004696"/>
    </source>
</evidence>
<dbReference type="InterPro" id="IPR045186">
    <property type="entry name" value="Indole-3-glycerol_P_synth"/>
</dbReference>
<comment type="pathway">
    <text evidence="2">Amino-acid biosynthesis; L-tryptophan biosynthesis; L-tryptophan from chorismate: step 4/5.</text>
</comment>
<dbReference type="GO" id="GO:0004640">
    <property type="term" value="F:phosphoribosylanthranilate isomerase activity"/>
    <property type="evidence" value="ECO:0007669"/>
    <property type="project" value="TreeGrafter"/>
</dbReference>
<reference evidence="10" key="1">
    <citation type="journal article" date="2021" name="Proc. Natl. Acad. Sci. U.S.A.">
        <title>Three genomes in the algal genus Volvox reveal the fate of a haploid sex-determining region after a transition to homothallism.</title>
        <authorList>
            <person name="Yamamoto K."/>
            <person name="Hamaji T."/>
            <person name="Kawai-Toyooka H."/>
            <person name="Matsuzaki R."/>
            <person name="Takahashi F."/>
            <person name="Nishimura Y."/>
            <person name="Kawachi M."/>
            <person name="Noguchi H."/>
            <person name="Minakuchi Y."/>
            <person name="Umen J.G."/>
            <person name="Toyoda A."/>
            <person name="Nozaki H."/>
        </authorList>
    </citation>
    <scope>NUCLEOTIDE SEQUENCE</scope>
    <source>
        <strain evidence="10">NIES-3780</strain>
    </source>
</reference>
<evidence type="ECO:0000313" key="10">
    <source>
        <dbReference type="EMBL" id="GIL47189.1"/>
    </source>
</evidence>
<name>A0A8J4AU97_9CHLO</name>
<dbReference type="NCBIfam" id="NF001372">
    <property type="entry name" value="PRK00278.1-4"/>
    <property type="match status" value="1"/>
</dbReference>
<keyword evidence="8" id="KW-0456">Lyase</keyword>
<evidence type="ECO:0000256" key="7">
    <source>
        <dbReference type="ARBA" id="ARBA00023141"/>
    </source>
</evidence>
<dbReference type="CDD" id="cd00331">
    <property type="entry name" value="IGPS"/>
    <property type="match status" value="1"/>
</dbReference>
<keyword evidence="7" id="KW-0057">Aromatic amino acid biosynthesis</keyword>
<evidence type="ECO:0000256" key="4">
    <source>
        <dbReference type="ARBA" id="ARBA00022605"/>
    </source>
</evidence>
<keyword evidence="11" id="KW-1185">Reference proteome</keyword>
<dbReference type="EMBL" id="BNCO01000004">
    <property type="protein sequence ID" value="GIL47189.1"/>
    <property type="molecule type" value="Genomic_DNA"/>
</dbReference>
<dbReference type="GO" id="GO:0000162">
    <property type="term" value="P:L-tryptophan biosynthetic process"/>
    <property type="evidence" value="ECO:0007669"/>
    <property type="project" value="UniProtKB-UniPathway"/>
</dbReference>
<comment type="catalytic activity">
    <reaction evidence="1">
        <text>1-(2-carboxyphenylamino)-1-deoxy-D-ribulose 5-phosphate + H(+) = (1S,2R)-1-C-(indol-3-yl)glycerol 3-phosphate + CO2 + H2O</text>
        <dbReference type="Rhea" id="RHEA:23476"/>
        <dbReference type="ChEBI" id="CHEBI:15377"/>
        <dbReference type="ChEBI" id="CHEBI:15378"/>
        <dbReference type="ChEBI" id="CHEBI:16526"/>
        <dbReference type="ChEBI" id="CHEBI:58613"/>
        <dbReference type="ChEBI" id="CHEBI:58866"/>
        <dbReference type="EC" id="4.1.1.48"/>
    </reaction>
</comment>
<evidence type="ECO:0000256" key="6">
    <source>
        <dbReference type="ARBA" id="ARBA00022822"/>
    </source>
</evidence>
<keyword evidence="4" id="KW-0028">Amino-acid biosynthesis</keyword>
<dbReference type="Pfam" id="PF00218">
    <property type="entry name" value="IGPS"/>
    <property type="match status" value="1"/>
</dbReference>
<dbReference type="AlphaFoldDB" id="A0A8J4AU97"/>
<evidence type="ECO:0000313" key="11">
    <source>
        <dbReference type="Proteomes" id="UP000747399"/>
    </source>
</evidence>
<evidence type="ECO:0000256" key="8">
    <source>
        <dbReference type="ARBA" id="ARBA00023239"/>
    </source>
</evidence>
<proteinExistence type="inferred from homology"/>
<gene>
    <name evidence="10" type="ORF">Vafri_4069</name>
</gene>
<dbReference type="Proteomes" id="UP000747399">
    <property type="component" value="Unassembled WGS sequence"/>
</dbReference>
<dbReference type="InterPro" id="IPR013785">
    <property type="entry name" value="Aldolase_TIM"/>
</dbReference>
<dbReference type="InterPro" id="IPR001468">
    <property type="entry name" value="Indole-3-GlycerolPSynthase_CS"/>
</dbReference>
<dbReference type="PANTHER" id="PTHR22854">
    <property type="entry name" value="TRYPTOPHAN BIOSYNTHESIS PROTEIN"/>
    <property type="match status" value="1"/>
</dbReference>
<dbReference type="Gene3D" id="3.20.20.70">
    <property type="entry name" value="Aldolase class I"/>
    <property type="match status" value="1"/>
</dbReference>
<feature type="domain" description="Indole-3-glycerol phosphate synthase" evidence="9">
    <location>
        <begin position="74"/>
        <end position="340"/>
    </location>
</feature>
<protein>
    <recommendedName>
        <fullName evidence="3">indole-3-glycerol-phosphate synthase</fullName>
        <ecNumber evidence="3">4.1.1.48</ecNumber>
    </recommendedName>
</protein>
<evidence type="ECO:0000259" key="9">
    <source>
        <dbReference type="Pfam" id="PF00218"/>
    </source>
</evidence>
<evidence type="ECO:0000256" key="5">
    <source>
        <dbReference type="ARBA" id="ARBA00022793"/>
    </source>
</evidence>
<dbReference type="GO" id="GO:0004425">
    <property type="term" value="F:indole-3-glycerol-phosphate synthase activity"/>
    <property type="evidence" value="ECO:0007669"/>
    <property type="project" value="UniProtKB-EC"/>
</dbReference>
<comment type="caution">
    <text evidence="10">The sequence shown here is derived from an EMBL/GenBank/DDBJ whole genome shotgun (WGS) entry which is preliminary data.</text>
</comment>
<dbReference type="EC" id="4.1.1.48" evidence="3"/>
<sequence>MMLTKGQFAQSPAGVRRKARLARASVRVTCSAQATMGEVTIRRRPPHGLETQPCGPHAFRVGGLPDENKPQNILEEIVWWKAREVEVMRDKQPLAMLQALAKKVDPARDFRAAVLAKANETGRPGLIAEVKKASPSKGVIQPDFDPVRIAQAYERGGAACLSVLTDEKFFQGSFQNLTRIRAAGVKCPLLCKEFIVEAYQVFKARASGADAILLIAAVLPNADLAYFMKAATNLGMTCLIEVHTEGELARVLQLPGVERHLLGINNRDLGTFKVDLNTTKRIMDSEWGQQVKERGIVMVGESGIFTPEDVAFVQQAGCGAILVGESIVKQGDPEAGVKALLA</sequence>
<keyword evidence="6" id="KW-0822">Tryptophan biosynthesis</keyword>
<evidence type="ECO:0000256" key="1">
    <source>
        <dbReference type="ARBA" id="ARBA00001633"/>
    </source>
</evidence>